<dbReference type="InterPro" id="IPR012337">
    <property type="entry name" value="RNaseH-like_sf"/>
</dbReference>
<keyword evidence="6" id="KW-1185">Reference proteome</keyword>
<dbReference type="InterPro" id="IPR001878">
    <property type="entry name" value="Znf_CCHC"/>
</dbReference>
<feature type="region of interest" description="Disordered" evidence="2">
    <location>
        <begin position="252"/>
        <end position="294"/>
    </location>
</feature>
<feature type="region of interest" description="Disordered" evidence="2">
    <location>
        <begin position="313"/>
        <end position="347"/>
    </location>
</feature>
<evidence type="ECO:0000256" key="2">
    <source>
        <dbReference type="SAM" id="MobiDB-lite"/>
    </source>
</evidence>
<dbReference type="PANTHER" id="PTHR11439">
    <property type="entry name" value="GAG-POL-RELATED RETROTRANSPOSON"/>
    <property type="match status" value="1"/>
</dbReference>
<dbReference type="Pfam" id="PF25597">
    <property type="entry name" value="SH3_retrovirus"/>
    <property type="match status" value="1"/>
</dbReference>
<dbReference type="InterPro" id="IPR057670">
    <property type="entry name" value="SH3_retrovirus"/>
</dbReference>
<dbReference type="InterPro" id="IPR036875">
    <property type="entry name" value="Znf_CCHC_sf"/>
</dbReference>
<feature type="region of interest" description="Disordered" evidence="2">
    <location>
        <begin position="1011"/>
        <end position="1035"/>
    </location>
</feature>
<feature type="compositionally biased region" description="Polar residues" evidence="2">
    <location>
        <begin position="904"/>
        <end position="915"/>
    </location>
</feature>
<feature type="region of interest" description="Disordered" evidence="2">
    <location>
        <begin position="1106"/>
        <end position="1143"/>
    </location>
</feature>
<feature type="compositionally biased region" description="Basic and acidic residues" evidence="2">
    <location>
        <begin position="1119"/>
        <end position="1143"/>
    </location>
</feature>
<reference evidence="5" key="1">
    <citation type="submission" date="2023-04" db="EMBL/GenBank/DDBJ databases">
        <title>Phytophthora fragariaefolia NBRC 109709.</title>
        <authorList>
            <person name="Ichikawa N."/>
            <person name="Sato H."/>
            <person name="Tonouchi N."/>
        </authorList>
    </citation>
    <scope>NUCLEOTIDE SEQUENCE</scope>
    <source>
        <strain evidence="5">NBRC 109709</strain>
    </source>
</reference>
<accession>A0A9W6XB12</accession>
<feature type="compositionally biased region" description="Basic and acidic residues" evidence="2">
    <location>
        <begin position="938"/>
        <end position="950"/>
    </location>
</feature>
<evidence type="ECO:0000313" key="5">
    <source>
        <dbReference type="EMBL" id="GMF35188.1"/>
    </source>
</evidence>
<dbReference type="InterPro" id="IPR013103">
    <property type="entry name" value="RVT_2"/>
</dbReference>
<dbReference type="InterPro" id="IPR054722">
    <property type="entry name" value="PolX-like_BBD"/>
</dbReference>
<feature type="compositionally biased region" description="Acidic residues" evidence="2">
    <location>
        <begin position="860"/>
        <end position="877"/>
    </location>
</feature>
<feature type="compositionally biased region" description="Polar residues" evidence="2">
    <location>
        <begin position="326"/>
        <end position="336"/>
    </location>
</feature>
<comment type="caution">
    <text evidence="5">The sequence shown here is derived from an EMBL/GenBank/DDBJ whole genome shotgun (WGS) entry which is preliminary data.</text>
</comment>
<evidence type="ECO:0000313" key="6">
    <source>
        <dbReference type="Proteomes" id="UP001165121"/>
    </source>
</evidence>
<dbReference type="Pfam" id="PF07727">
    <property type="entry name" value="RVT_2"/>
    <property type="match status" value="1"/>
</dbReference>
<dbReference type="Pfam" id="PF00098">
    <property type="entry name" value="zf-CCHC"/>
    <property type="match status" value="1"/>
</dbReference>
<dbReference type="SUPFAM" id="SSF53098">
    <property type="entry name" value="Ribonuclease H-like"/>
    <property type="match status" value="1"/>
</dbReference>
<organism evidence="5 6">
    <name type="scientific">Phytophthora fragariaefolia</name>
    <dbReference type="NCBI Taxonomy" id="1490495"/>
    <lineage>
        <taxon>Eukaryota</taxon>
        <taxon>Sar</taxon>
        <taxon>Stramenopiles</taxon>
        <taxon>Oomycota</taxon>
        <taxon>Peronosporomycetes</taxon>
        <taxon>Peronosporales</taxon>
        <taxon>Peronosporaceae</taxon>
        <taxon>Phytophthora</taxon>
    </lineage>
</organism>
<dbReference type="InterPro" id="IPR001584">
    <property type="entry name" value="Integrase_cat-core"/>
</dbReference>
<dbReference type="InterPro" id="IPR036397">
    <property type="entry name" value="RNaseH_sf"/>
</dbReference>
<feature type="domain" description="Integrase catalytic" evidence="4">
    <location>
        <begin position="572"/>
        <end position="762"/>
    </location>
</feature>
<dbReference type="Proteomes" id="UP001165121">
    <property type="component" value="Unassembled WGS sequence"/>
</dbReference>
<gene>
    <name evidence="5" type="ORF">Pfra01_000925200</name>
</gene>
<protein>
    <submittedName>
        <fullName evidence="5">Unnamed protein product</fullName>
    </submittedName>
</protein>
<proteinExistence type="predicted"/>
<keyword evidence="1" id="KW-0863">Zinc-finger</keyword>
<dbReference type="PANTHER" id="PTHR11439:SF491">
    <property type="entry name" value="INTEGRASE CATALYTIC DOMAIN-CONTAINING PROTEIN"/>
    <property type="match status" value="1"/>
</dbReference>
<dbReference type="SUPFAM" id="SSF57756">
    <property type="entry name" value="Retrovirus zinc finger-like domains"/>
    <property type="match status" value="1"/>
</dbReference>
<dbReference type="GO" id="GO:0008270">
    <property type="term" value="F:zinc ion binding"/>
    <property type="evidence" value="ECO:0007669"/>
    <property type="project" value="UniProtKB-KW"/>
</dbReference>
<dbReference type="Pfam" id="PF22936">
    <property type="entry name" value="Pol_BBD"/>
    <property type="match status" value="1"/>
</dbReference>
<feature type="compositionally biased region" description="Polar residues" evidence="2">
    <location>
        <begin position="254"/>
        <end position="272"/>
    </location>
</feature>
<dbReference type="PROSITE" id="PS50994">
    <property type="entry name" value="INTEGRASE"/>
    <property type="match status" value="1"/>
</dbReference>
<evidence type="ECO:0000259" key="4">
    <source>
        <dbReference type="PROSITE" id="PS50994"/>
    </source>
</evidence>
<feature type="region of interest" description="Disordered" evidence="2">
    <location>
        <begin position="860"/>
        <end position="882"/>
    </location>
</feature>
<dbReference type="Gene3D" id="3.30.420.10">
    <property type="entry name" value="Ribonuclease H-like superfamily/Ribonuclease H"/>
    <property type="match status" value="1"/>
</dbReference>
<dbReference type="CDD" id="cd09272">
    <property type="entry name" value="RNase_HI_RT_Ty1"/>
    <property type="match status" value="1"/>
</dbReference>
<dbReference type="InterPro" id="IPR025724">
    <property type="entry name" value="GAG-pre-integrase_dom"/>
</dbReference>
<keyword evidence="1" id="KW-0479">Metal-binding</keyword>
<dbReference type="Pfam" id="PF13976">
    <property type="entry name" value="gag_pre-integrs"/>
    <property type="match status" value="1"/>
</dbReference>
<sequence length="1675" mass="189208">MVELLKSEVLGRRRVHAFRREQSEKLGGEKIAHPSGTWILQDKTWTVSVTPVIHGAILVLEYALQQGYEPKVTLPPRAQVSKATTAEMSSSSDSDDGGKSKRKGFKIGSSGTPVRWDGEDWTCYKHAMLNAFEKSLLDGIATGRETEDASWDEEKKGEFNKKQAKFKILIQGSLSMRLAKQVMTKPTGTEMWRELMDIYEGKSNPAMTAQSVSLTMRATQDKSASSNMGKYTPDLVRELILTAELRSKDWENNAFGNKQTSKTQVKQSGVQRSNKRNAASMDKKPNKSGGSGCFHCGGTDHYKRDCPVLEEKSSGRTAQAKYARNTPKSKSLQSTNEGEEHAGQRDVVIGEAVKRDLKYYDPTRWYFDTGTNAHITACKEYFTILQSMEDNDWNPTISGFADGVGAKAEGFGTIMLAAMIDEETVFLLVEDVLYVPSAGCNLLSPGLALDQGFTMTWDSEARIFGMTKENIEVIRTKLENRLWTINAQNVGNNFANNKNIAMKKKVFANFAVTDGVEDIDVWHERLGHTCPEYIRLMVDRGMAKGIMLKRRGKIDCVDCHFGKQRRKTFRKKPDRPIEKVNDLVFAGLLIPGASNGSPYTAVLVVMDGYSRYVKIYLLKSKGEVEVNKYMQEYIACAERQHGVNVAEVITRNWSNDGEDGTGGVLVKQVLTDKGQEFCNGSMEKWYRTKGITHTKVGPNASQLNPVERTHQTLIGMVKTMMHQSGLPSSFWPDALETAVYVKNRVFCKGSGSTPYELMFGSKPDLHHIRAFGSLAFCHTPTSKRKKLAMNCRIGFLLGYREDVVGCHVYFPTEHKKGFVSDVEINEAIKYKDRVERGYRIKVNRWLQTFNEFIEEGEIDDFENGDDDNLANSDDDDSSQQVNCDVDSKCVEVTDVEMENGESVGESNDYNPTNAWQGRLRSRPPQSRVPGNSLQNGQSEHENSQSENSADRQLWDEILRNSSLPDYDAFEETQEGENARNVAEPDINLIAESNKIENVDASVSSVDAVSIDHIGDDDDQSDQSGHSEQNDNDDDIESEIAPSMAHVTELDTVVDADSSVSINYDSLFDPADEREASEERTGELVPVTNHEVVIVPEQIIGHRRPRDVDVRRTRERKRNKVDVKRVKETPSRRPGLRERDERRPPQRYDDYVVYSAFRAMYTDRRGDGGIRATDVKIPRTRREAFRSKYGPLWQADMDKQVAALRAKGVLKMIPKSELPEGQRLLKTMWVYDLKTDHLGYVVEFRARIVGRGDKQRPGLDYTETFSPVARMATFRMFVAVCTLLQLPIYQGDINTAYLNAVLTIKQYLEDLDGYPCELDGMAYMINKALYGLKQSGREWNTEVNAWFINYGFKQCNTEPCLYYYDRDGEFVIDQDLLDTYLGIEVEQNSTSIKVHQTKYCEQILERFGFSEAHPSRIPMETKLRLTVNDTDTAARKQEPRNGAVFPYRELVGSLMYLATCTRPDLAYAVGQLSRYVQNPTQQHIGAAKRLLRYLVGTKTQGIVYSRDQATQDPDTLVIDGYCDSDWGNDPDTRKSVTGYVHCIAGGAISWASRRQSIVAQSTAEAEYVAACEACMKGQGLRNVLIEVFSMMKTENRLGIDNQAAFVMATNPTYNRRTRHIELRWHYLRDQVVKKTVELRKVKTDVNPSDLMTKPLASDRFEMLNDMIGMTKEHIPK</sequence>
<evidence type="ECO:0000256" key="1">
    <source>
        <dbReference type="PROSITE-ProRule" id="PRU00047"/>
    </source>
</evidence>
<dbReference type="GO" id="GO:0015074">
    <property type="term" value="P:DNA integration"/>
    <property type="evidence" value="ECO:0007669"/>
    <property type="project" value="InterPro"/>
</dbReference>
<keyword evidence="1" id="KW-0862">Zinc</keyword>
<dbReference type="GO" id="GO:0003676">
    <property type="term" value="F:nucleic acid binding"/>
    <property type="evidence" value="ECO:0007669"/>
    <property type="project" value="InterPro"/>
</dbReference>
<dbReference type="SMART" id="SM00343">
    <property type="entry name" value="ZnF_C2HC"/>
    <property type="match status" value="1"/>
</dbReference>
<feature type="region of interest" description="Disordered" evidence="2">
    <location>
        <begin position="898"/>
        <end position="950"/>
    </location>
</feature>
<dbReference type="OrthoDB" id="125830at2759"/>
<name>A0A9W6XB12_9STRA</name>
<dbReference type="PROSITE" id="PS50158">
    <property type="entry name" value="ZF_CCHC"/>
    <property type="match status" value="1"/>
</dbReference>
<evidence type="ECO:0000259" key="3">
    <source>
        <dbReference type="PROSITE" id="PS50158"/>
    </source>
</evidence>
<feature type="domain" description="CCHC-type" evidence="3">
    <location>
        <begin position="293"/>
        <end position="307"/>
    </location>
</feature>
<dbReference type="EMBL" id="BSXT01000855">
    <property type="protein sequence ID" value="GMF35188.1"/>
    <property type="molecule type" value="Genomic_DNA"/>
</dbReference>
<feature type="region of interest" description="Disordered" evidence="2">
    <location>
        <begin position="79"/>
        <end position="109"/>
    </location>
</feature>